<keyword evidence="2" id="KW-1185">Reference proteome</keyword>
<name>A0A2S1QX82_9FLAO</name>
<reference evidence="1 2" key="1">
    <citation type="submission" date="2018-04" db="EMBL/GenBank/DDBJ databases">
        <title>Genome sequencing of Flavobacterium sp. HYN0059.</title>
        <authorList>
            <person name="Yi H."/>
            <person name="Baek C."/>
        </authorList>
    </citation>
    <scope>NUCLEOTIDE SEQUENCE [LARGE SCALE GENOMIC DNA]</scope>
    <source>
        <strain evidence="1 2">HYN0059</strain>
    </source>
</reference>
<organism evidence="1 2">
    <name type="scientific">Flavobacterium album</name>
    <dbReference type="NCBI Taxonomy" id="2175091"/>
    <lineage>
        <taxon>Bacteria</taxon>
        <taxon>Pseudomonadati</taxon>
        <taxon>Bacteroidota</taxon>
        <taxon>Flavobacteriia</taxon>
        <taxon>Flavobacteriales</taxon>
        <taxon>Flavobacteriaceae</taxon>
        <taxon>Flavobacterium</taxon>
    </lineage>
</organism>
<dbReference type="Proteomes" id="UP000244929">
    <property type="component" value="Chromosome"/>
</dbReference>
<accession>A0A2S1QX82</accession>
<dbReference type="AlphaFoldDB" id="A0A2S1QX82"/>
<dbReference type="EMBL" id="CP029186">
    <property type="protein sequence ID" value="AWH84841.1"/>
    <property type="molecule type" value="Genomic_DNA"/>
</dbReference>
<gene>
    <name evidence="1" type="ORF">HYN59_06740</name>
</gene>
<dbReference type="OrthoDB" id="1366700at2"/>
<dbReference type="KEGG" id="falb:HYN59_06740"/>
<proteinExistence type="predicted"/>
<protein>
    <submittedName>
        <fullName evidence="1">Uncharacterized protein</fullName>
    </submittedName>
</protein>
<sequence length="82" mass="9756">MIINTDGTYFQYYKKDTLKFSNKGKWTLSEDGYCTIDLENWHNYNEPDRKEKIYGSFLFYIDGEYLNEGPEGQNSGSFKKNR</sequence>
<dbReference type="RefSeq" id="WP_108777547.1">
    <property type="nucleotide sequence ID" value="NZ_CP029186.1"/>
</dbReference>
<evidence type="ECO:0000313" key="2">
    <source>
        <dbReference type="Proteomes" id="UP000244929"/>
    </source>
</evidence>
<evidence type="ECO:0000313" key="1">
    <source>
        <dbReference type="EMBL" id="AWH84841.1"/>
    </source>
</evidence>